<dbReference type="Proteomes" id="UP000198885">
    <property type="component" value="Unassembled WGS sequence"/>
</dbReference>
<dbReference type="EMBL" id="FOGU01000004">
    <property type="protein sequence ID" value="SES00650.1"/>
    <property type="molecule type" value="Genomic_DNA"/>
</dbReference>
<reference evidence="2 3" key="1">
    <citation type="submission" date="2016-10" db="EMBL/GenBank/DDBJ databases">
        <authorList>
            <person name="de Groot N.N."/>
        </authorList>
    </citation>
    <scope>NUCLEOTIDE SEQUENCE [LARGE SCALE GENOMIC DNA]</scope>
    <source>
        <strain evidence="2 3">DSM 23042</strain>
    </source>
</reference>
<organism evidence="2 3">
    <name type="scientific">Tranquillimonas rosea</name>
    <dbReference type="NCBI Taxonomy" id="641238"/>
    <lineage>
        <taxon>Bacteria</taxon>
        <taxon>Pseudomonadati</taxon>
        <taxon>Pseudomonadota</taxon>
        <taxon>Alphaproteobacteria</taxon>
        <taxon>Rhodobacterales</taxon>
        <taxon>Roseobacteraceae</taxon>
        <taxon>Tranquillimonas</taxon>
    </lineage>
</organism>
<evidence type="ECO:0000313" key="2">
    <source>
        <dbReference type="EMBL" id="SES00650.1"/>
    </source>
</evidence>
<protein>
    <submittedName>
        <fullName evidence="2">Uncharacterized protein</fullName>
    </submittedName>
</protein>
<proteinExistence type="predicted"/>
<keyword evidence="3" id="KW-1185">Reference proteome</keyword>
<gene>
    <name evidence="2" type="ORF">SAMN04490244_104377</name>
</gene>
<name>A0A1H9TTJ6_9RHOB</name>
<dbReference type="AlphaFoldDB" id="A0A1H9TTJ6"/>
<feature type="region of interest" description="Disordered" evidence="1">
    <location>
        <begin position="1"/>
        <end position="53"/>
    </location>
</feature>
<dbReference type="OrthoDB" id="613638at2"/>
<evidence type="ECO:0000256" key="1">
    <source>
        <dbReference type="SAM" id="MobiDB-lite"/>
    </source>
</evidence>
<sequence length="175" mass="18873">MRHGRDQLTGPLEGSRFGSPPRATGLRSRRQAGAGRPRRAGRADPRAGGDAPRTALTTAKIQEHYDTIFCECAADGFCGAAFPNLRQRFIDLLEALTEEPLVFDPPLVANDALRARFGLVERIDPAFFASFGLFNNAAARGGHAAALPQVIEAAEARDTDRLPDLLRRGPAEPEA</sequence>
<accession>A0A1H9TTJ6</accession>
<evidence type="ECO:0000313" key="3">
    <source>
        <dbReference type="Proteomes" id="UP000198885"/>
    </source>
</evidence>
<dbReference type="RefSeq" id="WP_092692339.1">
    <property type="nucleotide sequence ID" value="NZ_FOGU01000004.1"/>
</dbReference>